<comment type="cofactor">
    <cofactor evidence="7">
        <name>Mg(2+)</name>
        <dbReference type="ChEBI" id="CHEBI:18420"/>
    </cofactor>
</comment>
<gene>
    <name evidence="7" type="primary">nfi</name>
    <name evidence="8" type="ORF">EYM_03870</name>
</gene>
<sequence>MKFDVGKAKSAQLEIAKRIVREDCFEKLKSVGGLDVSYSRNRAFGVAVLSILDYNTRDLLEIKYSYSHVPIPYIPTFLAFREVPLYYPLVKKADVDVILVDGHGIAHPRGAGVASHVGVVADKPTIGIAKKRLYGKEGNCDFGQCLFDDNGNVIAVTLRKNKKELFVSIGHCVSLKSAVEITKKFLKYGLPEPIRISDTVSRRLAKSWFGNPWLPKR</sequence>
<dbReference type="STRING" id="940295.EYM_03870"/>
<feature type="site" description="Interaction with target DNA" evidence="7">
    <location>
        <position position="73"/>
    </location>
</feature>
<keyword evidence="9" id="KW-1185">Reference proteome</keyword>
<proteinExistence type="inferred from homology"/>
<feature type="binding site" evidence="7">
    <location>
        <position position="35"/>
    </location>
    <ligand>
        <name>Mg(2+)</name>
        <dbReference type="ChEBI" id="CHEBI:18420"/>
    </ligand>
</feature>
<dbReference type="HAMAP" id="MF_00801">
    <property type="entry name" value="Endonuclease_5"/>
    <property type="match status" value="1"/>
</dbReference>
<dbReference type="EC" id="3.1.21.7" evidence="7"/>
<evidence type="ECO:0000256" key="3">
    <source>
        <dbReference type="ARBA" id="ARBA00022490"/>
    </source>
</evidence>
<dbReference type="PANTHER" id="PTHR28511">
    <property type="entry name" value="ENDONUCLEASE V"/>
    <property type="match status" value="1"/>
</dbReference>
<dbReference type="PANTHER" id="PTHR28511:SF1">
    <property type="entry name" value="ENDONUCLEASE V"/>
    <property type="match status" value="1"/>
</dbReference>
<dbReference type="GeneID" id="30680168"/>
<evidence type="ECO:0000256" key="7">
    <source>
        <dbReference type="HAMAP-Rule" id="MF_00801"/>
    </source>
</evidence>
<dbReference type="InterPro" id="IPR007581">
    <property type="entry name" value="Endonuclease-V"/>
</dbReference>
<feature type="binding site" evidence="7">
    <location>
        <position position="101"/>
    </location>
    <ligand>
        <name>Mg(2+)</name>
        <dbReference type="ChEBI" id="CHEBI:18420"/>
    </ligand>
</feature>
<dbReference type="GO" id="GO:0000287">
    <property type="term" value="F:magnesium ion binding"/>
    <property type="evidence" value="ECO:0007669"/>
    <property type="project" value="UniProtKB-UniRule"/>
</dbReference>
<evidence type="ECO:0000256" key="5">
    <source>
        <dbReference type="ARBA" id="ARBA00022759"/>
    </source>
</evidence>
<comment type="catalytic activity">
    <reaction evidence="1 7">
        <text>Endonucleolytic cleavage at apurinic or apyrimidinic sites to products with a 5'-phosphate.</text>
        <dbReference type="EC" id="3.1.21.7"/>
    </reaction>
</comment>
<name>A0A0U2U6B2_9CREN</name>
<dbReference type="AlphaFoldDB" id="A0A0U2U6B2"/>
<dbReference type="Gene3D" id="3.30.2170.10">
    <property type="entry name" value="archaeoglobus fulgidus dsm 4304 superfamily"/>
    <property type="match status" value="1"/>
</dbReference>
<keyword evidence="4 7" id="KW-0540">Nuclease</keyword>
<keyword evidence="7" id="KW-0479">Metal-binding</keyword>
<keyword evidence="3 7" id="KW-0963">Cytoplasm</keyword>
<evidence type="ECO:0000313" key="9">
    <source>
        <dbReference type="Proteomes" id="UP000060778"/>
    </source>
</evidence>
<evidence type="ECO:0000313" key="8">
    <source>
        <dbReference type="EMBL" id="ALU11700.1"/>
    </source>
</evidence>
<dbReference type="PATRIC" id="fig|940295.4.peg.747"/>
<protein>
    <recommendedName>
        <fullName evidence="7">Endonuclease V</fullName>
        <ecNumber evidence="7">3.1.21.7</ecNumber>
    </recommendedName>
    <alternativeName>
        <fullName evidence="7">Deoxyinosine 3'endonuclease</fullName>
    </alternativeName>
    <alternativeName>
        <fullName evidence="7">Deoxyribonuclease V</fullName>
        <shortName evidence="7">DNase V</shortName>
    </alternativeName>
</protein>
<keyword evidence="5 7" id="KW-0255">Endonuclease</keyword>
<dbReference type="GO" id="GO:0005737">
    <property type="term" value="C:cytoplasm"/>
    <property type="evidence" value="ECO:0007669"/>
    <property type="project" value="UniProtKB-SubCell"/>
</dbReference>
<comment type="similarity">
    <text evidence="7">Belongs to the endonuclease V family.</text>
</comment>
<evidence type="ECO:0000256" key="4">
    <source>
        <dbReference type="ARBA" id="ARBA00022722"/>
    </source>
</evidence>
<comment type="function">
    <text evidence="7">DNA repair enzyme involved in the repair of deaminated bases. Selectively cleaves double-stranded DNA at the second phosphodiester bond 3' to a deoxyinosine leaving behind the intact lesion on the nicked DNA.</text>
</comment>
<dbReference type="Pfam" id="PF04493">
    <property type="entry name" value="Endonuclease_5"/>
    <property type="match status" value="1"/>
</dbReference>
<reference evidence="8 9" key="1">
    <citation type="submission" date="2013-11" db="EMBL/GenBank/DDBJ databases">
        <title>Comparative genomics of Ignicoccus.</title>
        <authorList>
            <person name="Podar M."/>
        </authorList>
    </citation>
    <scope>NUCLEOTIDE SEQUENCE [LARGE SCALE GENOMIC DNA]</scope>
    <source>
        <strain evidence="8 9">DSM 13165</strain>
    </source>
</reference>
<dbReference type="KEGG" id="iis:EYM_03870"/>
<dbReference type="GO" id="GO:0003727">
    <property type="term" value="F:single-stranded RNA binding"/>
    <property type="evidence" value="ECO:0007669"/>
    <property type="project" value="TreeGrafter"/>
</dbReference>
<evidence type="ECO:0000256" key="6">
    <source>
        <dbReference type="ARBA" id="ARBA00022801"/>
    </source>
</evidence>
<evidence type="ECO:0000256" key="2">
    <source>
        <dbReference type="ARBA" id="ARBA00004496"/>
    </source>
</evidence>
<accession>A0A0U2U6B2</accession>
<dbReference type="CDD" id="cd06559">
    <property type="entry name" value="Endonuclease_V"/>
    <property type="match status" value="1"/>
</dbReference>
<dbReference type="GO" id="GO:0016891">
    <property type="term" value="F:RNA endonuclease activity producing 5'-phosphomonoesters, hydrolytic mechanism"/>
    <property type="evidence" value="ECO:0007669"/>
    <property type="project" value="TreeGrafter"/>
</dbReference>
<dbReference type="GO" id="GO:0043737">
    <property type="term" value="F:deoxyribonuclease V activity"/>
    <property type="evidence" value="ECO:0007669"/>
    <property type="project" value="UniProtKB-UniRule"/>
</dbReference>
<dbReference type="GO" id="GO:0006281">
    <property type="term" value="P:DNA repair"/>
    <property type="evidence" value="ECO:0007669"/>
    <property type="project" value="UniProtKB-UniRule"/>
</dbReference>
<keyword evidence="7" id="KW-0227">DNA damage</keyword>
<comment type="subcellular location">
    <subcellularLocation>
        <location evidence="2 7">Cytoplasm</location>
    </subcellularLocation>
</comment>
<evidence type="ECO:0000256" key="1">
    <source>
        <dbReference type="ARBA" id="ARBA00001835"/>
    </source>
</evidence>
<dbReference type="EMBL" id="CP006867">
    <property type="protein sequence ID" value="ALU11700.1"/>
    <property type="molecule type" value="Genomic_DNA"/>
</dbReference>
<organism evidence="8 9">
    <name type="scientific">Ignicoccus islandicus DSM 13165</name>
    <dbReference type="NCBI Taxonomy" id="940295"/>
    <lineage>
        <taxon>Archaea</taxon>
        <taxon>Thermoproteota</taxon>
        <taxon>Thermoprotei</taxon>
        <taxon>Desulfurococcales</taxon>
        <taxon>Desulfurococcaceae</taxon>
        <taxon>Ignicoccus</taxon>
    </lineage>
</organism>
<keyword evidence="7" id="KW-0234">DNA repair</keyword>
<dbReference type="Proteomes" id="UP000060778">
    <property type="component" value="Chromosome"/>
</dbReference>
<keyword evidence="6 7" id="KW-0378">Hydrolase</keyword>
<keyword evidence="7" id="KW-0460">Magnesium</keyword>
<dbReference type="OrthoDB" id="7885at2157"/>
<dbReference type="RefSeq" id="WP_075049741.1">
    <property type="nucleotide sequence ID" value="NZ_CP006867.1"/>
</dbReference>